<dbReference type="Gene3D" id="1.10.443.10">
    <property type="entry name" value="Intergrase catalytic core"/>
    <property type="match status" value="1"/>
</dbReference>
<evidence type="ECO:0000313" key="5">
    <source>
        <dbReference type="Proteomes" id="UP000011509"/>
    </source>
</evidence>
<dbReference type="Proteomes" id="UP000011509">
    <property type="component" value="Unassembled WGS sequence"/>
</dbReference>
<evidence type="ECO:0000313" key="4">
    <source>
        <dbReference type="EMBL" id="ELZ48797.1"/>
    </source>
</evidence>
<feature type="domain" description="Tyr recombinase" evidence="3">
    <location>
        <begin position="198"/>
        <end position="389"/>
    </location>
</feature>
<feature type="transmembrane region" description="Helical" evidence="2">
    <location>
        <begin position="486"/>
        <end position="512"/>
    </location>
</feature>
<sequence>MRWTENKLRTKFPAKVREERRAEGLDPDVRPTHEWIREHGYSGIEGFARRNDMSVTEVLEDICGFNPRPKKALKINHAETRHLVNEWLEVEQNTFHRWGDSRVQDARTHFRTLARVAYEELGSTNLLRLVRSDPPTNIDLIMRLFMGLASEMETQGSESNYTRSLERWADYLALREEIEDHKIGEVREMMGYTYERRSPEHDLEPKQIRMCWREAETLEEKALLIILIAAGTRRAEPTNIKISQLRLDRNDPYIVFDDDRKTGAATVPIMAGVEVIEAWLERLEELDHWEGRWLFPSKKSRDGSRPPGWVNNTIEEIVNRAGVSFPDGEVPTPKSFRSFWYNHYISARQEWLAQVEMLADEQGVASSEIIDLHYLTAKGERDHFRKFAQSYFAAVFGEDLVHGIEGVIEAREKERDEFVQRGIDDYMDDVREELKEASSDEDESSHESLATVDPISAWAQTRLRVEHTAAAASDTMKHYPPSPKRTVAIVAGLTMWAVVTGTFWGITGMFAIDPISGSITAMPGTVIGLAVGFLLVVTDLPEFDAVESESPRL</sequence>
<evidence type="ECO:0000256" key="1">
    <source>
        <dbReference type="ARBA" id="ARBA00023172"/>
    </source>
</evidence>
<evidence type="ECO:0000256" key="2">
    <source>
        <dbReference type="SAM" id="Phobius"/>
    </source>
</evidence>
<evidence type="ECO:0000259" key="3">
    <source>
        <dbReference type="PROSITE" id="PS51898"/>
    </source>
</evidence>
<protein>
    <recommendedName>
        <fullName evidence="3">Tyr recombinase domain-containing protein</fullName>
    </recommendedName>
</protein>
<dbReference type="InterPro" id="IPR002104">
    <property type="entry name" value="Integrase_catalytic"/>
</dbReference>
<dbReference type="GO" id="GO:0006310">
    <property type="term" value="P:DNA recombination"/>
    <property type="evidence" value="ECO:0007669"/>
    <property type="project" value="UniProtKB-KW"/>
</dbReference>
<gene>
    <name evidence="4" type="ORF">C464_05275</name>
</gene>
<proteinExistence type="predicted"/>
<dbReference type="RefSeq" id="WP_006112544.1">
    <property type="nucleotide sequence ID" value="NZ_AOJL01000026.1"/>
</dbReference>
<keyword evidence="1" id="KW-0233">DNA recombination</keyword>
<dbReference type="PROSITE" id="PS51898">
    <property type="entry name" value="TYR_RECOMBINASE"/>
    <property type="match status" value="1"/>
</dbReference>
<name>M0EPE8_9EURY</name>
<feature type="transmembrane region" description="Helical" evidence="2">
    <location>
        <begin position="518"/>
        <end position="537"/>
    </location>
</feature>
<dbReference type="GO" id="GO:0003677">
    <property type="term" value="F:DNA binding"/>
    <property type="evidence" value="ECO:0007669"/>
    <property type="project" value="InterPro"/>
</dbReference>
<dbReference type="EMBL" id="AOJL01000026">
    <property type="protein sequence ID" value="ELZ48797.1"/>
    <property type="molecule type" value="Genomic_DNA"/>
</dbReference>
<reference evidence="4 5" key="1">
    <citation type="journal article" date="2014" name="PLoS Genet.">
        <title>Phylogenetically driven sequencing of extremely halophilic archaea reveals strategies for static and dynamic osmo-response.</title>
        <authorList>
            <person name="Becker E.A."/>
            <person name="Seitzer P.M."/>
            <person name="Tritt A."/>
            <person name="Larsen D."/>
            <person name="Krusor M."/>
            <person name="Yao A.I."/>
            <person name="Wu D."/>
            <person name="Madern D."/>
            <person name="Eisen J.A."/>
            <person name="Darling A.E."/>
            <person name="Facciotti M.T."/>
        </authorList>
    </citation>
    <scope>NUCLEOTIDE SEQUENCE [LARGE SCALE GENOMIC DNA]</scope>
    <source>
        <strain evidence="4 5">DSM 10284</strain>
    </source>
</reference>
<dbReference type="SUPFAM" id="SSF56349">
    <property type="entry name" value="DNA breaking-rejoining enzymes"/>
    <property type="match status" value="1"/>
</dbReference>
<dbReference type="OrthoDB" id="303624at2157"/>
<organism evidence="4 5">
    <name type="scientific">Halorubrum coriense DSM 10284</name>
    <dbReference type="NCBI Taxonomy" id="1227466"/>
    <lineage>
        <taxon>Archaea</taxon>
        <taxon>Methanobacteriati</taxon>
        <taxon>Methanobacteriota</taxon>
        <taxon>Stenosarchaea group</taxon>
        <taxon>Halobacteria</taxon>
        <taxon>Halobacteriales</taxon>
        <taxon>Haloferacaceae</taxon>
        <taxon>Halorubrum</taxon>
    </lineage>
</organism>
<dbReference type="InterPro" id="IPR011010">
    <property type="entry name" value="DNA_brk_join_enz"/>
</dbReference>
<comment type="caution">
    <text evidence="4">The sequence shown here is derived from an EMBL/GenBank/DDBJ whole genome shotgun (WGS) entry which is preliminary data.</text>
</comment>
<dbReference type="AlphaFoldDB" id="M0EPE8"/>
<dbReference type="PATRIC" id="fig|1227466.3.peg.1069"/>
<keyword evidence="2" id="KW-0472">Membrane</keyword>
<dbReference type="InterPro" id="IPR013762">
    <property type="entry name" value="Integrase-like_cat_sf"/>
</dbReference>
<keyword evidence="2" id="KW-1133">Transmembrane helix</keyword>
<dbReference type="Pfam" id="PF00589">
    <property type="entry name" value="Phage_integrase"/>
    <property type="match status" value="1"/>
</dbReference>
<keyword evidence="2" id="KW-0812">Transmembrane</keyword>
<dbReference type="GO" id="GO:0015074">
    <property type="term" value="P:DNA integration"/>
    <property type="evidence" value="ECO:0007669"/>
    <property type="project" value="InterPro"/>
</dbReference>
<accession>M0EPE8</accession>
<keyword evidence="5" id="KW-1185">Reference proteome</keyword>